<accession>A0A0C3JKK5</accession>
<dbReference type="AlphaFoldDB" id="A0A0C3JKK5"/>
<dbReference type="EMBL" id="KN831954">
    <property type="protein sequence ID" value="KIO09668.1"/>
    <property type="molecule type" value="Genomic_DNA"/>
</dbReference>
<dbReference type="HOGENOM" id="CLU_3051317_0_0_1"/>
<evidence type="ECO:0000313" key="2">
    <source>
        <dbReference type="Proteomes" id="UP000054217"/>
    </source>
</evidence>
<dbReference type="Proteomes" id="UP000054217">
    <property type="component" value="Unassembled WGS sequence"/>
</dbReference>
<reference evidence="2" key="2">
    <citation type="submission" date="2015-01" db="EMBL/GenBank/DDBJ databases">
        <title>Evolutionary Origins and Diversification of the Mycorrhizal Mutualists.</title>
        <authorList>
            <consortium name="DOE Joint Genome Institute"/>
            <consortium name="Mycorrhizal Genomics Consortium"/>
            <person name="Kohler A."/>
            <person name="Kuo A."/>
            <person name="Nagy L.G."/>
            <person name="Floudas D."/>
            <person name="Copeland A."/>
            <person name="Barry K.W."/>
            <person name="Cichocki N."/>
            <person name="Veneault-Fourrey C."/>
            <person name="LaButti K."/>
            <person name="Lindquist E.A."/>
            <person name="Lipzen A."/>
            <person name="Lundell T."/>
            <person name="Morin E."/>
            <person name="Murat C."/>
            <person name="Riley R."/>
            <person name="Ohm R."/>
            <person name="Sun H."/>
            <person name="Tunlid A."/>
            <person name="Henrissat B."/>
            <person name="Grigoriev I.V."/>
            <person name="Hibbett D.S."/>
            <person name="Martin F."/>
        </authorList>
    </citation>
    <scope>NUCLEOTIDE SEQUENCE [LARGE SCALE GENOMIC DNA]</scope>
    <source>
        <strain evidence="2">Marx 270</strain>
    </source>
</reference>
<dbReference type="InParanoid" id="A0A0C3JKK5"/>
<protein>
    <submittedName>
        <fullName evidence="1">Uncharacterized protein</fullName>
    </submittedName>
</protein>
<sequence length="54" mass="5880">MQSLAQGEVEASDLVFLGERASEAAVCLGFPLKQCRYLTSDLSLIQDHIAHVCD</sequence>
<proteinExistence type="predicted"/>
<keyword evidence="2" id="KW-1185">Reference proteome</keyword>
<gene>
    <name evidence="1" type="ORF">M404DRAFT_280571</name>
</gene>
<evidence type="ECO:0000313" key="1">
    <source>
        <dbReference type="EMBL" id="KIO09668.1"/>
    </source>
</evidence>
<name>A0A0C3JKK5_PISTI</name>
<organism evidence="1 2">
    <name type="scientific">Pisolithus tinctorius Marx 270</name>
    <dbReference type="NCBI Taxonomy" id="870435"/>
    <lineage>
        <taxon>Eukaryota</taxon>
        <taxon>Fungi</taxon>
        <taxon>Dikarya</taxon>
        <taxon>Basidiomycota</taxon>
        <taxon>Agaricomycotina</taxon>
        <taxon>Agaricomycetes</taxon>
        <taxon>Agaricomycetidae</taxon>
        <taxon>Boletales</taxon>
        <taxon>Sclerodermatineae</taxon>
        <taxon>Pisolithaceae</taxon>
        <taxon>Pisolithus</taxon>
    </lineage>
</organism>
<reference evidence="1 2" key="1">
    <citation type="submission" date="2014-04" db="EMBL/GenBank/DDBJ databases">
        <authorList>
            <consortium name="DOE Joint Genome Institute"/>
            <person name="Kuo A."/>
            <person name="Kohler A."/>
            <person name="Costa M.D."/>
            <person name="Nagy L.G."/>
            <person name="Floudas D."/>
            <person name="Copeland A."/>
            <person name="Barry K.W."/>
            <person name="Cichocki N."/>
            <person name="Veneault-Fourrey C."/>
            <person name="LaButti K."/>
            <person name="Lindquist E.A."/>
            <person name="Lipzen A."/>
            <person name="Lundell T."/>
            <person name="Morin E."/>
            <person name="Murat C."/>
            <person name="Sun H."/>
            <person name="Tunlid A."/>
            <person name="Henrissat B."/>
            <person name="Grigoriev I.V."/>
            <person name="Hibbett D.S."/>
            <person name="Martin F."/>
            <person name="Nordberg H.P."/>
            <person name="Cantor M.N."/>
            <person name="Hua S.X."/>
        </authorList>
    </citation>
    <scope>NUCLEOTIDE SEQUENCE [LARGE SCALE GENOMIC DNA]</scope>
    <source>
        <strain evidence="1 2">Marx 270</strain>
    </source>
</reference>